<dbReference type="EMBL" id="CP091196">
    <property type="protein sequence ID" value="UQS27484.1"/>
    <property type="molecule type" value="Genomic_DNA"/>
</dbReference>
<sequence>MTESSELTHAEIVEELSRGIDRYDVELRSCYHPDAVDIHDIYNGGLEGFIELAHQFRNPNSDFGIMRHILTNSLIERTGDVAHVESYLYNPLVPRDPLGDSASPAGVRLFQDGSAHHEIVECLAGRETAAGSAEPGRSFVRSGAGLGHRFIGVRRRR</sequence>
<feature type="domain" description="SnoaL-like" evidence="1">
    <location>
        <begin position="16"/>
        <end position="104"/>
    </location>
</feature>
<dbReference type="RefSeq" id="WP_116111310.1">
    <property type="nucleotide sequence ID" value="NZ_CP091196.1"/>
</dbReference>
<proteinExistence type="predicted"/>
<protein>
    <submittedName>
        <fullName evidence="2">Nuclear transport factor 2 family protein</fullName>
    </submittedName>
</protein>
<dbReference type="InterPro" id="IPR032710">
    <property type="entry name" value="NTF2-like_dom_sf"/>
</dbReference>
<organism evidence="2 3">
    <name type="scientific">Amycolatopsis thermalba</name>
    <dbReference type="NCBI Taxonomy" id="944492"/>
    <lineage>
        <taxon>Bacteria</taxon>
        <taxon>Bacillati</taxon>
        <taxon>Actinomycetota</taxon>
        <taxon>Actinomycetes</taxon>
        <taxon>Pseudonocardiales</taxon>
        <taxon>Pseudonocardiaceae</taxon>
        <taxon>Amycolatopsis</taxon>
    </lineage>
</organism>
<dbReference type="Proteomes" id="UP000830158">
    <property type="component" value="Chromosome"/>
</dbReference>
<gene>
    <name evidence="2" type="ORF">L1857_34160</name>
</gene>
<evidence type="ECO:0000313" key="2">
    <source>
        <dbReference type="EMBL" id="UQS27484.1"/>
    </source>
</evidence>
<dbReference type="InterPro" id="IPR037401">
    <property type="entry name" value="SnoaL-like"/>
</dbReference>
<name>A0ABY4P585_9PSEU</name>
<reference evidence="2" key="1">
    <citation type="submission" date="2022-01" db="EMBL/GenBank/DDBJ databases">
        <title>PSI-footprinting approach for the identification of protein synthesis inhibitor producers.</title>
        <authorList>
            <person name="Handel F."/>
            <person name="Kulik A."/>
            <person name="Wex K.W."/>
            <person name="Berscheid A."/>
            <person name="Saur J.S."/>
            <person name="Winkler A."/>
            <person name="Wibberg D."/>
            <person name="Kalinowski J."/>
            <person name="Broetz-Oesterhelt H."/>
            <person name="Mast Y."/>
        </authorList>
    </citation>
    <scope>NUCLEOTIDE SEQUENCE</scope>
    <source>
        <strain evidence="2">KNN 49.3e</strain>
    </source>
</reference>
<evidence type="ECO:0000259" key="1">
    <source>
        <dbReference type="Pfam" id="PF13577"/>
    </source>
</evidence>
<evidence type="ECO:0000313" key="3">
    <source>
        <dbReference type="Proteomes" id="UP000830158"/>
    </source>
</evidence>
<keyword evidence="3" id="KW-1185">Reference proteome</keyword>
<dbReference type="Gene3D" id="3.10.450.50">
    <property type="match status" value="1"/>
</dbReference>
<dbReference type="SUPFAM" id="SSF54427">
    <property type="entry name" value="NTF2-like"/>
    <property type="match status" value="1"/>
</dbReference>
<accession>A0ABY4P585</accession>
<dbReference type="Pfam" id="PF13577">
    <property type="entry name" value="SnoaL_4"/>
    <property type="match status" value="1"/>
</dbReference>